<dbReference type="InterPro" id="IPR000182">
    <property type="entry name" value="GNAT_dom"/>
</dbReference>
<dbReference type="AlphaFoldDB" id="A0A9D2NFR5"/>
<dbReference type="Gene3D" id="3.40.630.30">
    <property type="match status" value="1"/>
</dbReference>
<name>A0A9D2NFR5_9FIRM</name>
<dbReference type="SUPFAM" id="SSF55729">
    <property type="entry name" value="Acyl-CoA N-acyltransferases (Nat)"/>
    <property type="match status" value="1"/>
</dbReference>
<dbReference type="CDD" id="cd04301">
    <property type="entry name" value="NAT_SF"/>
    <property type="match status" value="1"/>
</dbReference>
<gene>
    <name evidence="2" type="ORF">H9761_06850</name>
</gene>
<proteinExistence type="predicted"/>
<sequence>MSVSPDYQGRGIAGTLIEMVKEKYKDYLYIEVMPEESRNVSFSQKHGFRLMDDGVSMQLCNFSDQI</sequence>
<dbReference type="Proteomes" id="UP000823891">
    <property type="component" value="Unassembled WGS sequence"/>
</dbReference>
<reference evidence="2" key="2">
    <citation type="submission" date="2021-04" db="EMBL/GenBank/DDBJ databases">
        <authorList>
            <person name="Gilroy R."/>
        </authorList>
    </citation>
    <scope>NUCLEOTIDE SEQUENCE</scope>
    <source>
        <strain evidence="2">USAMLcec2-132</strain>
    </source>
</reference>
<reference evidence="2" key="1">
    <citation type="journal article" date="2021" name="PeerJ">
        <title>Extensive microbial diversity within the chicken gut microbiome revealed by metagenomics and culture.</title>
        <authorList>
            <person name="Gilroy R."/>
            <person name="Ravi A."/>
            <person name="Getino M."/>
            <person name="Pursley I."/>
            <person name="Horton D.L."/>
            <person name="Alikhan N.F."/>
            <person name="Baker D."/>
            <person name="Gharbi K."/>
            <person name="Hall N."/>
            <person name="Watson M."/>
            <person name="Adriaenssens E.M."/>
            <person name="Foster-Nyarko E."/>
            <person name="Jarju S."/>
            <person name="Secka A."/>
            <person name="Antonio M."/>
            <person name="Oren A."/>
            <person name="Chaudhuri R.R."/>
            <person name="La Ragione R."/>
            <person name="Hildebrand F."/>
            <person name="Pallen M.J."/>
        </authorList>
    </citation>
    <scope>NUCLEOTIDE SEQUENCE</scope>
    <source>
        <strain evidence="2">USAMLcec2-132</strain>
    </source>
</reference>
<accession>A0A9D2NFR5</accession>
<dbReference type="PROSITE" id="PS51186">
    <property type="entry name" value="GNAT"/>
    <property type="match status" value="1"/>
</dbReference>
<keyword evidence="2" id="KW-0012">Acyltransferase</keyword>
<protein>
    <submittedName>
        <fullName evidence="2">GNAT family N-acetyltransferase</fullName>
        <ecNumber evidence="2">2.3.1.-</ecNumber>
    </submittedName>
</protein>
<evidence type="ECO:0000313" key="3">
    <source>
        <dbReference type="Proteomes" id="UP000823891"/>
    </source>
</evidence>
<dbReference type="InterPro" id="IPR016181">
    <property type="entry name" value="Acyl_CoA_acyltransferase"/>
</dbReference>
<organism evidence="2 3">
    <name type="scientific">Candidatus Eisenbergiella merdavium</name>
    <dbReference type="NCBI Taxonomy" id="2838551"/>
    <lineage>
        <taxon>Bacteria</taxon>
        <taxon>Bacillati</taxon>
        <taxon>Bacillota</taxon>
        <taxon>Clostridia</taxon>
        <taxon>Lachnospirales</taxon>
        <taxon>Lachnospiraceae</taxon>
        <taxon>Eisenbergiella</taxon>
    </lineage>
</organism>
<dbReference type="EC" id="2.3.1.-" evidence="2"/>
<feature type="domain" description="N-acetyltransferase" evidence="1">
    <location>
        <begin position="1"/>
        <end position="66"/>
    </location>
</feature>
<dbReference type="GO" id="GO:0016747">
    <property type="term" value="F:acyltransferase activity, transferring groups other than amino-acyl groups"/>
    <property type="evidence" value="ECO:0007669"/>
    <property type="project" value="InterPro"/>
</dbReference>
<dbReference type="EMBL" id="DWWS01000022">
    <property type="protein sequence ID" value="HJC23406.1"/>
    <property type="molecule type" value="Genomic_DNA"/>
</dbReference>
<dbReference type="Pfam" id="PF13508">
    <property type="entry name" value="Acetyltransf_7"/>
    <property type="match status" value="1"/>
</dbReference>
<evidence type="ECO:0000259" key="1">
    <source>
        <dbReference type="PROSITE" id="PS51186"/>
    </source>
</evidence>
<keyword evidence="2" id="KW-0808">Transferase</keyword>
<evidence type="ECO:0000313" key="2">
    <source>
        <dbReference type="EMBL" id="HJC23406.1"/>
    </source>
</evidence>
<comment type="caution">
    <text evidence="2">The sequence shown here is derived from an EMBL/GenBank/DDBJ whole genome shotgun (WGS) entry which is preliminary data.</text>
</comment>